<organism evidence="2 3">
    <name type="scientific">Cronartium quercuum f. sp. fusiforme G11</name>
    <dbReference type="NCBI Taxonomy" id="708437"/>
    <lineage>
        <taxon>Eukaryota</taxon>
        <taxon>Fungi</taxon>
        <taxon>Dikarya</taxon>
        <taxon>Basidiomycota</taxon>
        <taxon>Pucciniomycotina</taxon>
        <taxon>Pucciniomycetes</taxon>
        <taxon>Pucciniales</taxon>
        <taxon>Coleosporiaceae</taxon>
        <taxon>Cronartium</taxon>
    </lineage>
</organism>
<protein>
    <submittedName>
        <fullName evidence="2">Uncharacterized protein</fullName>
    </submittedName>
</protein>
<reference evidence="2" key="1">
    <citation type="submission" date="2013-11" db="EMBL/GenBank/DDBJ databases">
        <title>Genome sequence of the fusiform rust pathogen reveals effectors for host alternation and coevolution with pine.</title>
        <authorList>
            <consortium name="DOE Joint Genome Institute"/>
            <person name="Smith K."/>
            <person name="Pendleton A."/>
            <person name="Kubisiak T."/>
            <person name="Anderson C."/>
            <person name="Salamov A."/>
            <person name="Aerts A."/>
            <person name="Riley R."/>
            <person name="Clum A."/>
            <person name="Lindquist E."/>
            <person name="Ence D."/>
            <person name="Campbell M."/>
            <person name="Kronenberg Z."/>
            <person name="Feau N."/>
            <person name="Dhillon B."/>
            <person name="Hamelin R."/>
            <person name="Burleigh J."/>
            <person name="Smith J."/>
            <person name="Yandell M."/>
            <person name="Nelson C."/>
            <person name="Grigoriev I."/>
            <person name="Davis J."/>
        </authorList>
    </citation>
    <scope>NUCLEOTIDE SEQUENCE</scope>
    <source>
        <strain evidence="2">G11</strain>
    </source>
</reference>
<dbReference type="EMBL" id="MU167298">
    <property type="protein sequence ID" value="KAG0144302.1"/>
    <property type="molecule type" value="Genomic_DNA"/>
</dbReference>
<proteinExistence type="predicted"/>
<gene>
    <name evidence="2" type="ORF">CROQUDRAFT_95200</name>
</gene>
<keyword evidence="3" id="KW-1185">Reference proteome</keyword>
<evidence type="ECO:0000256" key="1">
    <source>
        <dbReference type="SAM" id="MobiDB-lite"/>
    </source>
</evidence>
<evidence type="ECO:0000313" key="2">
    <source>
        <dbReference type="EMBL" id="KAG0144302.1"/>
    </source>
</evidence>
<feature type="compositionally biased region" description="Polar residues" evidence="1">
    <location>
        <begin position="1"/>
        <end position="10"/>
    </location>
</feature>
<sequence length="419" mass="46494">MNPEVTSTTMVADVNKDLELPTKTSTAMSVLPEQKVPEERTDFPAHSDVSLKISSPPKETIVSEDDEAVPEKKISNVIEGSQDQPVLTESSAVPTLEGLLKDIIKMIEPERIISIDHAMPVINTSPTGKDLLQKGNIEGETSENLCVQRKKIETHLSVQNSNKVRLEDELKSTIDAIRNSSGTELKFALETLEAKKPTYLSDKIASEIPKKIHLLNNLAALTPQAKNLMSKRELPPFFKEAFFPQEAVQTANLVQVLNDAKSMAVFSHKVLNYSLKFHSGSFPESFNADEKKNFINSVISVMMFQKQGKLPSTSSDEVAMVMVLITILKSSHHNGPTEIQEMNRESQNLVDELHNSLIQAGSLQNIGERAVTYRGAHSLRISFCPFLTVLTVTSIDLLRAYQIRHPLRMTENTLPSIGL</sequence>
<comment type="caution">
    <text evidence="2">The sequence shown here is derived from an EMBL/GenBank/DDBJ whole genome shotgun (WGS) entry which is preliminary data.</text>
</comment>
<name>A0A9P6NHJ2_9BASI</name>
<feature type="region of interest" description="Disordered" evidence="1">
    <location>
        <begin position="1"/>
        <end position="68"/>
    </location>
</feature>
<feature type="compositionally biased region" description="Basic and acidic residues" evidence="1">
    <location>
        <begin position="35"/>
        <end position="45"/>
    </location>
</feature>
<accession>A0A9P6NHJ2</accession>
<evidence type="ECO:0000313" key="3">
    <source>
        <dbReference type="Proteomes" id="UP000886653"/>
    </source>
</evidence>
<dbReference type="Proteomes" id="UP000886653">
    <property type="component" value="Unassembled WGS sequence"/>
</dbReference>
<dbReference type="AlphaFoldDB" id="A0A9P6NHJ2"/>